<dbReference type="NCBIfam" id="TIGR00678">
    <property type="entry name" value="holB"/>
    <property type="match status" value="1"/>
</dbReference>
<dbReference type="Pfam" id="PF13177">
    <property type="entry name" value="DNA_pol3_delta2"/>
    <property type="match status" value="1"/>
</dbReference>
<dbReference type="PANTHER" id="PTHR11669">
    <property type="entry name" value="REPLICATION FACTOR C / DNA POLYMERASE III GAMMA-TAU SUBUNIT"/>
    <property type="match status" value="1"/>
</dbReference>
<keyword evidence="4" id="KW-0548">Nucleotidyltransferase</keyword>
<dbReference type="GO" id="GO:0009360">
    <property type="term" value="C:DNA polymerase III complex"/>
    <property type="evidence" value="ECO:0007669"/>
    <property type="project" value="InterPro"/>
</dbReference>
<dbReference type="Proteomes" id="UP000255326">
    <property type="component" value="Unassembled WGS sequence"/>
</dbReference>
<evidence type="ECO:0000256" key="5">
    <source>
        <dbReference type="ARBA" id="ARBA00022705"/>
    </source>
</evidence>
<dbReference type="EMBL" id="QQAY01000018">
    <property type="protein sequence ID" value="RDI38390.1"/>
    <property type="molecule type" value="Genomic_DNA"/>
</dbReference>
<dbReference type="GO" id="GO:0006261">
    <property type="term" value="P:DNA-templated DNA replication"/>
    <property type="evidence" value="ECO:0007669"/>
    <property type="project" value="TreeGrafter"/>
</dbReference>
<dbReference type="Pfam" id="PF09115">
    <property type="entry name" value="DNApol3-delta_C"/>
    <property type="match status" value="1"/>
</dbReference>
<evidence type="ECO:0000313" key="10">
    <source>
        <dbReference type="Proteomes" id="UP000255326"/>
    </source>
</evidence>
<gene>
    <name evidence="9" type="ORF">DFR59_11810</name>
</gene>
<evidence type="ECO:0000256" key="3">
    <source>
        <dbReference type="ARBA" id="ARBA00022679"/>
    </source>
</evidence>
<dbReference type="InterPro" id="IPR027417">
    <property type="entry name" value="P-loop_NTPase"/>
</dbReference>
<evidence type="ECO:0000256" key="6">
    <source>
        <dbReference type="ARBA" id="ARBA00022932"/>
    </source>
</evidence>
<evidence type="ECO:0000256" key="2">
    <source>
        <dbReference type="ARBA" id="ARBA00014363"/>
    </source>
</evidence>
<protein>
    <recommendedName>
        <fullName evidence="2">DNA polymerase III subunit delta'</fullName>
        <ecNumber evidence="1">2.7.7.7</ecNumber>
    </recommendedName>
</protein>
<accession>A0A370G594</accession>
<dbReference type="NCBIfam" id="NF005972">
    <property type="entry name" value="PRK08058.1"/>
    <property type="match status" value="1"/>
</dbReference>
<dbReference type="Gene3D" id="3.40.50.300">
    <property type="entry name" value="P-loop containing nucleotide triphosphate hydrolases"/>
    <property type="match status" value="1"/>
</dbReference>
<name>A0A370G594_9BACI</name>
<keyword evidence="3" id="KW-0808">Transferase</keyword>
<comment type="caution">
    <text evidence="9">The sequence shown here is derived from an EMBL/GenBank/DDBJ whole genome shotgun (WGS) entry which is preliminary data.</text>
</comment>
<proteinExistence type="predicted"/>
<evidence type="ECO:0000256" key="7">
    <source>
        <dbReference type="ARBA" id="ARBA00049244"/>
    </source>
</evidence>
<evidence type="ECO:0000259" key="8">
    <source>
        <dbReference type="Pfam" id="PF09115"/>
    </source>
</evidence>
<dbReference type="GO" id="GO:0008408">
    <property type="term" value="F:3'-5' exonuclease activity"/>
    <property type="evidence" value="ECO:0007669"/>
    <property type="project" value="InterPro"/>
</dbReference>
<evidence type="ECO:0000256" key="1">
    <source>
        <dbReference type="ARBA" id="ARBA00012417"/>
    </source>
</evidence>
<dbReference type="InterPro" id="IPR050238">
    <property type="entry name" value="DNA_Rep/Repair_Clamp_Loader"/>
</dbReference>
<organism evidence="9 10">
    <name type="scientific">Falsibacillus pallidus</name>
    <dbReference type="NCBI Taxonomy" id="493781"/>
    <lineage>
        <taxon>Bacteria</taxon>
        <taxon>Bacillati</taxon>
        <taxon>Bacillota</taxon>
        <taxon>Bacilli</taxon>
        <taxon>Bacillales</taxon>
        <taxon>Bacillaceae</taxon>
        <taxon>Falsibacillus</taxon>
    </lineage>
</organism>
<dbReference type="GO" id="GO:0003887">
    <property type="term" value="F:DNA-directed DNA polymerase activity"/>
    <property type="evidence" value="ECO:0007669"/>
    <property type="project" value="UniProtKB-KW"/>
</dbReference>
<reference evidence="9 10" key="1">
    <citation type="submission" date="2018-07" db="EMBL/GenBank/DDBJ databases">
        <title>Genomic Encyclopedia of Type Strains, Phase IV (KMG-IV): sequencing the most valuable type-strain genomes for metagenomic binning, comparative biology and taxonomic classification.</title>
        <authorList>
            <person name="Goeker M."/>
        </authorList>
    </citation>
    <scope>NUCLEOTIDE SEQUENCE [LARGE SCALE GENOMIC DNA]</scope>
    <source>
        <strain evidence="9 10">DSM 25281</strain>
    </source>
</reference>
<keyword evidence="10" id="KW-1185">Reference proteome</keyword>
<keyword evidence="6" id="KW-0239">DNA-directed DNA polymerase</keyword>
<feature type="domain" description="DNA polymerase III delta subunit C-terminal" evidence="8">
    <location>
        <begin position="250"/>
        <end position="327"/>
    </location>
</feature>
<dbReference type="InterPro" id="IPR004622">
    <property type="entry name" value="DNA_pol_HolB"/>
</dbReference>
<dbReference type="PANTHER" id="PTHR11669:SF8">
    <property type="entry name" value="DNA POLYMERASE III SUBUNIT DELTA"/>
    <property type="match status" value="1"/>
</dbReference>
<evidence type="ECO:0000256" key="4">
    <source>
        <dbReference type="ARBA" id="ARBA00022695"/>
    </source>
</evidence>
<dbReference type="InterPro" id="IPR015199">
    <property type="entry name" value="DNA_pol_III_delta_C"/>
</dbReference>
<evidence type="ECO:0000313" key="9">
    <source>
        <dbReference type="EMBL" id="RDI38390.1"/>
    </source>
</evidence>
<comment type="catalytic activity">
    <reaction evidence="7">
        <text>DNA(n) + a 2'-deoxyribonucleoside 5'-triphosphate = DNA(n+1) + diphosphate</text>
        <dbReference type="Rhea" id="RHEA:22508"/>
        <dbReference type="Rhea" id="RHEA-COMP:17339"/>
        <dbReference type="Rhea" id="RHEA-COMP:17340"/>
        <dbReference type="ChEBI" id="CHEBI:33019"/>
        <dbReference type="ChEBI" id="CHEBI:61560"/>
        <dbReference type="ChEBI" id="CHEBI:173112"/>
        <dbReference type="EC" id="2.7.7.7"/>
    </reaction>
</comment>
<sequence>MMTWEQLQSVQPVAMKMIQNSLVKDRVAHAYLFEGERGTGKKDAGTLLIKSIFCDHPSKDYIPCDECINCKRITNGNHPDVHMIEPDGLSIKKGQIQELQAEFNKTGVESKKKLYMISHADKMTVNAANSLLKFLEEPHSGTIAILLTEQAHRILPTILSRCQLISFKPLPPSILKENLKQEGVHPHFAPLLASITNNFQEALDLNNEEWFAQARKIVLKLYEGLKKSPLQAMVGLQDGWFDHFKEKPQLERGLELMLLIYKDLLYIQVGKGEQIVYPDYRQMLETDALQTSARRLSEQMTAILEAKRKLNSNMNPQLLMEQLVLELQGGSSFV</sequence>
<dbReference type="GO" id="GO:0003677">
    <property type="term" value="F:DNA binding"/>
    <property type="evidence" value="ECO:0007669"/>
    <property type="project" value="InterPro"/>
</dbReference>
<dbReference type="AlphaFoldDB" id="A0A370G594"/>
<dbReference type="SUPFAM" id="SSF52540">
    <property type="entry name" value="P-loop containing nucleoside triphosphate hydrolases"/>
    <property type="match status" value="1"/>
</dbReference>
<dbReference type="FunFam" id="3.40.50.300:FF:001255">
    <property type="entry name" value="DNA polymerase III subunit delta"/>
    <property type="match status" value="1"/>
</dbReference>
<dbReference type="EC" id="2.7.7.7" evidence="1"/>
<keyword evidence="5" id="KW-0235">DNA replication</keyword>